<proteinExistence type="predicted"/>
<protein>
    <submittedName>
        <fullName evidence="2">Discoidin domain-containing protein</fullName>
    </submittedName>
</protein>
<dbReference type="Proteomes" id="UP001243717">
    <property type="component" value="Unassembled WGS sequence"/>
</dbReference>
<dbReference type="SUPFAM" id="SSF49785">
    <property type="entry name" value="Galactose-binding domain-like"/>
    <property type="match status" value="1"/>
</dbReference>
<gene>
    <name evidence="2" type="ORF">QEH59_10045</name>
</gene>
<feature type="domain" description="F5/8 type C" evidence="1">
    <location>
        <begin position="68"/>
        <end position="218"/>
    </location>
</feature>
<evidence type="ECO:0000259" key="1">
    <source>
        <dbReference type="PROSITE" id="PS50022"/>
    </source>
</evidence>
<dbReference type="RefSeq" id="WP_308985233.1">
    <property type="nucleotide sequence ID" value="NZ_JARXIC010000014.1"/>
</dbReference>
<dbReference type="EMBL" id="JARXIC010000014">
    <property type="protein sequence ID" value="MDQ8194767.1"/>
    <property type="molecule type" value="Genomic_DNA"/>
</dbReference>
<comment type="caution">
    <text evidence="2">The sequence shown here is derived from an EMBL/GenBank/DDBJ whole genome shotgun (WGS) entry which is preliminary data.</text>
</comment>
<accession>A0ABU1AJ89</accession>
<keyword evidence="3" id="KW-1185">Reference proteome</keyword>
<evidence type="ECO:0000313" key="3">
    <source>
        <dbReference type="Proteomes" id="UP001243717"/>
    </source>
</evidence>
<dbReference type="InterPro" id="IPR000421">
    <property type="entry name" value="FA58C"/>
</dbReference>
<sequence>MKYNKFALSSIIPTFAALFVGAVTVNADSFLLSDNTLLGGVNATHYPDGITAANAIATGATYTYLTDAETSGIGDTDSGILTNDASFGKLTEGQNLRVGGTGGPIGSWQPQSGATVLFDLKDTYYIDAVNFSVSTNGNAGIATYEAYVSTDNVTYTALGTWSGEKTVLDSGETNPGLNTQVSITAAALETEARYVKVYLSHWNSDHTVREYNQLALGEGAVWGTSIIPEPSSFALVLGAMALFVRLSVVRRR</sequence>
<name>A0ABU1AJ89_9BACT</name>
<evidence type="ECO:0000313" key="2">
    <source>
        <dbReference type="EMBL" id="MDQ8194767.1"/>
    </source>
</evidence>
<dbReference type="InterPro" id="IPR008979">
    <property type="entry name" value="Galactose-bd-like_sf"/>
</dbReference>
<organism evidence="2 3">
    <name type="scientific">Thalassobacterium sedimentorum</name>
    <dbReference type="NCBI Taxonomy" id="3041258"/>
    <lineage>
        <taxon>Bacteria</taxon>
        <taxon>Pseudomonadati</taxon>
        <taxon>Verrucomicrobiota</taxon>
        <taxon>Opitutia</taxon>
        <taxon>Puniceicoccales</taxon>
        <taxon>Coraliomargaritaceae</taxon>
        <taxon>Thalassobacterium</taxon>
    </lineage>
</organism>
<dbReference type="Pfam" id="PF00754">
    <property type="entry name" value="F5_F8_type_C"/>
    <property type="match status" value="1"/>
</dbReference>
<dbReference type="PROSITE" id="PS50022">
    <property type="entry name" value="FA58C_3"/>
    <property type="match status" value="1"/>
</dbReference>
<reference evidence="2 3" key="1">
    <citation type="submission" date="2023-04" db="EMBL/GenBank/DDBJ databases">
        <title>A novel bacteria isolated from coastal sediment.</title>
        <authorList>
            <person name="Liu X.-J."/>
            <person name="Du Z.-J."/>
        </authorList>
    </citation>
    <scope>NUCLEOTIDE SEQUENCE [LARGE SCALE GENOMIC DNA]</scope>
    <source>
        <strain evidence="2 3">SDUM461004</strain>
    </source>
</reference>
<dbReference type="Gene3D" id="2.60.120.260">
    <property type="entry name" value="Galactose-binding domain-like"/>
    <property type="match status" value="1"/>
</dbReference>